<sequence length="101" mass="11560">MESKSSVHNNKVLILVAVCFIFFVIVGILLIHNGHKSAKDDIGITTIIGHLLFPSNNVMVLKRMRSCCSFYHQHSFNSIKYVSKRRIPGGPDPYHNRDIWH</sequence>
<accession>A0AAV0ETK0</accession>
<evidence type="ECO:0000313" key="2">
    <source>
        <dbReference type="EMBL" id="CAH9126582.1"/>
    </source>
</evidence>
<gene>
    <name evidence="2" type="ORF">CEPIT_LOCUS27646</name>
</gene>
<keyword evidence="1" id="KW-1133">Transmembrane helix</keyword>
<organism evidence="2 3">
    <name type="scientific">Cuscuta epithymum</name>
    <dbReference type="NCBI Taxonomy" id="186058"/>
    <lineage>
        <taxon>Eukaryota</taxon>
        <taxon>Viridiplantae</taxon>
        <taxon>Streptophyta</taxon>
        <taxon>Embryophyta</taxon>
        <taxon>Tracheophyta</taxon>
        <taxon>Spermatophyta</taxon>
        <taxon>Magnoliopsida</taxon>
        <taxon>eudicotyledons</taxon>
        <taxon>Gunneridae</taxon>
        <taxon>Pentapetalae</taxon>
        <taxon>asterids</taxon>
        <taxon>lamiids</taxon>
        <taxon>Solanales</taxon>
        <taxon>Convolvulaceae</taxon>
        <taxon>Cuscuteae</taxon>
        <taxon>Cuscuta</taxon>
        <taxon>Cuscuta subgen. Cuscuta</taxon>
    </lineage>
</organism>
<comment type="caution">
    <text evidence="2">The sequence shown here is derived from an EMBL/GenBank/DDBJ whole genome shotgun (WGS) entry which is preliminary data.</text>
</comment>
<reference evidence="2" key="1">
    <citation type="submission" date="2022-07" db="EMBL/GenBank/DDBJ databases">
        <authorList>
            <person name="Macas J."/>
            <person name="Novak P."/>
            <person name="Neumann P."/>
        </authorList>
    </citation>
    <scope>NUCLEOTIDE SEQUENCE</scope>
</reference>
<proteinExistence type="predicted"/>
<evidence type="ECO:0000256" key="1">
    <source>
        <dbReference type="SAM" id="Phobius"/>
    </source>
</evidence>
<evidence type="ECO:0000313" key="3">
    <source>
        <dbReference type="Proteomes" id="UP001152523"/>
    </source>
</evidence>
<name>A0AAV0ETK0_9ASTE</name>
<dbReference type="AlphaFoldDB" id="A0AAV0ETK0"/>
<feature type="transmembrane region" description="Helical" evidence="1">
    <location>
        <begin position="12"/>
        <end position="30"/>
    </location>
</feature>
<protein>
    <submittedName>
        <fullName evidence="2">Uncharacterized protein</fullName>
    </submittedName>
</protein>
<dbReference type="EMBL" id="CAMAPF010000942">
    <property type="protein sequence ID" value="CAH9126582.1"/>
    <property type="molecule type" value="Genomic_DNA"/>
</dbReference>
<feature type="transmembrane region" description="Helical" evidence="1">
    <location>
        <begin position="42"/>
        <end position="61"/>
    </location>
</feature>
<keyword evidence="1" id="KW-0812">Transmembrane</keyword>
<dbReference type="Proteomes" id="UP001152523">
    <property type="component" value="Unassembled WGS sequence"/>
</dbReference>
<keyword evidence="1" id="KW-0472">Membrane</keyword>
<keyword evidence="3" id="KW-1185">Reference proteome</keyword>